<dbReference type="InterPro" id="IPR027417">
    <property type="entry name" value="P-loop_NTPase"/>
</dbReference>
<dbReference type="PANTHER" id="PTHR33477:SF2">
    <property type="entry name" value="2-PHOSPHOGLYCERATE KINASE"/>
    <property type="match status" value="1"/>
</dbReference>
<dbReference type="Gene3D" id="3.40.50.300">
    <property type="entry name" value="P-loop containing nucleotide triphosphate hydrolases"/>
    <property type="match status" value="1"/>
</dbReference>
<sequence length="323" mass="36734">MVEKGLTSQKNSASKYDFVKVRVHLSDQHYYVLSRFILCRMLTAAQITYAHAIRIALDLKKHLVDKGQLDVSQQDLQRELFTLMEQHGYGAIHIQWYKTMSSFHHQRIPLVILLAGTGMTGKSTMATRLSERLNLSSVLKTDVIYDLMHTIIDGSTPPRVWEMNGDCDSFLRTMTKECQLVYQGLDTDVCKSIADGKSLIIEGDLVDQRLLLGLLQGNDPNKEDQNSHQKRAIVVPLLLVIPDKATHQDLIQQSPHDAAANLNQKDLLDRMRAWQDKLVNTNKQLQTTGQPHYQVIEMDMDRLPAILDHVQALVLEKITLQMS</sequence>
<evidence type="ECO:0008006" key="3">
    <source>
        <dbReference type="Google" id="ProtNLM"/>
    </source>
</evidence>
<dbReference type="SUPFAM" id="SSF52540">
    <property type="entry name" value="P-loop containing nucleoside triphosphate hydrolases"/>
    <property type="match status" value="1"/>
</dbReference>
<keyword evidence="2" id="KW-1185">Reference proteome</keyword>
<protein>
    <recommendedName>
        <fullName evidence="3">P-loop containing nucleoside triphosphate hydrolase protein</fullName>
    </recommendedName>
</protein>
<organism evidence="1 2">
    <name type="scientific">Absidia repens</name>
    <dbReference type="NCBI Taxonomy" id="90262"/>
    <lineage>
        <taxon>Eukaryota</taxon>
        <taxon>Fungi</taxon>
        <taxon>Fungi incertae sedis</taxon>
        <taxon>Mucoromycota</taxon>
        <taxon>Mucoromycotina</taxon>
        <taxon>Mucoromycetes</taxon>
        <taxon>Mucorales</taxon>
        <taxon>Cunninghamellaceae</taxon>
        <taxon>Absidia</taxon>
    </lineage>
</organism>
<evidence type="ECO:0000313" key="2">
    <source>
        <dbReference type="Proteomes" id="UP000193560"/>
    </source>
</evidence>
<reference evidence="1 2" key="1">
    <citation type="submission" date="2016-07" db="EMBL/GenBank/DDBJ databases">
        <title>Pervasive Adenine N6-methylation of Active Genes in Fungi.</title>
        <authorList>
            <consortium name="DOE Joint Genome Institute"/>
            <person name="Mondo S.J."/>
            <person name="Dannebaum R.O."/>
            <person name="Kuo R.C."/>
            <person name="Labutti K."/>
            <person name="Haridas S."/>
            <person name="Kuo A."/>
            <person name="Salamov A."/>
            <person name="Ahrendt S.R."/>
            <person name="Lipzen A."/>
            <person name="Sullivan W."/>
            <person name="Andreopoulos W.B."/>
            <person name="Clum A."/>
            <person name="Lindquist E."/>
            <person name="Daum C."/>
            <person name="Ramamoorthy G.K."/>
            <person name="Gryganskyi A."/>
            <person name="Culley D."/>
            <person name="Magnuson J.K."/>
            <person name="James T.Y."/>
            <person name="O'Malley M.A."/>
            <person name="Stajich J.E."/>
            <person name="Spatafora J.W."/>
            <person name="Visel A."/>
            <person name="Grigoriev I.V."/>
        </authorList>
    </citation>
    <scope>NUCLEOTIDE SEQUENCE [LARGE SCALE GENOMIC DNA]</scope>
    <source>
        <strain evidence="1 2">NRRL 1336</strain>
    </source>
</reference>
<name>A0A1X2IJQ7_9FUNG</name>
<dbReference type="AlphaFoldDB" id="A0A1X2IJQ7"/>
<evidence type="ECO:0000313" key="1">
    <source>
        <dbReference type="EMBL" id="ORZ17750.1"/>
    </source>
</evidence>
<dbReference type="PANTHER" id="PTHR33477">
    <property type="entry name" value="P-LOOP NTPASE DOMAIN-CONTAINING PROTEIN LPA1 HOMOLOG 1"/>
    <property type="match status" value="1"/>
</dbReference>
<proteinExistence type="predicted"/>
<dbReference type="OrthoDB" id="271259at2759"/>
<gene>
    <name evidence="1" type="ORF">BCR42DRAFT_450309</name>
</gene>
<accession>A0A1X2IJQ7</accession>
<dbReference type="STRING" id="90262.A0A1X2IJQ7"/>
<comment type="caution">
    <text evidence="1">The sequence shown here is derived from an EMBL/GenBank/DDBJ whole genome shotgun (WGS) entry which is preliminary data.</text>
</comment>
<dbReference type="EMBL" id="MCGE01000009">
    <property type="protein sequence ID" value="ORZ17750.1"/>
    <property type="molecule type" value="Genomic_DNA"/>
</dbReference>
<dbReference type="Proteomes" id="UP000193560">
    <property type="component" value="Unassembled WGS sequence"/>
</dbReference>